<reference evidence="1 2" key="1">
    <citation type="submission" date="2015-08" db="EMBL/GenBank/DDBJ databases">
        <title>Complete genome sequence of Sulfurifustis variabilis.</title>
        <authorList>
            <person name="Miura A."/>
            <person name="Kojima H."/>
            <person name="Fukui M."/>
        </authorList>
    </citation>
    <scope>NUCLEOTIDE SEQUENCE [LARGE SCALE GENOMIC DNA]</scope>
    <source>
        <strain evidence="2">skN76</strain>
    </source>
</reference>
<protein>
    <submittedName>
        <fullName evidence="1">Uncharacterized protein</fullName>
    </submittedName>
</protein>
<dbReference type="KEGG" id="sva:SVA_3237"/>
<dbReference type="Proteomes" id="UP000218899">
    <property type="component" value="Chromosome"/>
</dbReference>
<gene>
    <name evidence="1" type="ORF">SVA_3237</name>
</gene>
<sequence length="61" mass="6680">MRKLQGLFMFLLGVIFTAGVLTVAPVSARTAQQGERDECVTTINVDKLSPDEWYQLYGSGG</sequence>
<dbReference type="RefSeq" id="WP_148665522.1">
    <property type="nucleotide sequence ID" value="NZ_AP014936.1"/>
</dbReference>
<accession>A0A1C7AF00</accession>
<dbReference type="EMBL" id="AP014936">
    <property type="protein sequence ID" value="BAU49785.1"/>
    <property type="molecule type" value="Genomic_DNA"/>
</dbReference>
<keyword evidence="2" id="KW-1185">Reference proteome</keyword>
<dbReference type="AlphaFoldDB" id="A0A1C7AF00"/>
<organism evidence="1 2">
    <name type="scientific">Sulfurifustis variabilis</name>
    <dbReference type="NCBI Taxonomy" id="1675686"/>
    <lineage>
        <taxon>Bacteria</taxon>
        <taxon>Pseudomonadati</taxon>
        <taxon>Pseudomonadota</taxon>
        <taxon>Gammaproteobacteria</taxon>
        <taxon>Acidiferrobacterales</taxon>
        <taxon>Acidiferrobacteraceae</taxon>
        <taxon>Sulfurifustis</taxon>
    </lineage>
</organism>
<name>A0A1C7AF00_9GAMM</name>
<evidence type="ECO:0000313" key="1">
    <source>
        <dbReference type="EMBL" id="BAU49785.1"/>
    </source>
</evidence>
<evidence type="ECO:0000313" key="2">
    <source>
        <dbReference type="Proteomes" id="UP000218899"/>
    </source>
</evidence>
<proteinExistence type="predicted"/>